<dbReference type="GeneID" id="87880959"/>
<feature type="region of interest" description="Disordered" evidence="7">
    <location>
        <begin position="727"/>
        <end position="751"/>
    </location>
</feature>
<dbReference type="AlphaFoldDB" id="A0AAJ0GVX3"/>
<evidence type="ECO:0000259" key="8">
    <source>
        <dbReference type="PROSITE" id="PS50048"/>
    </source>
</evidence>
<evidence type="ECO:0000256" key="3">
    <source>
        <dbReference type="ARBA" id="ARBA00023015"/>
    </source>
</evidence>
<keyword evidence="5" id="KW-0804">Transcription</keyword>
<dbReference type="EMBL" id="JAUDZG010000003">
    <property type="protein sequence ID" value="KAK3307049.1"/>
    <property type="molecule type" value="Genomic_DNA"/>
</dbReference>
<organism evidence="9 10">
    <name type="scientific">Chaetomium strumarium</name>
    <dbReference type="NCBI Taxonomy" id="1170767"/>
    <lineage>
        <taxon>Eukaryota</taxon>
        <taxon>Fungi</taxon>
        <taxon>Dikarya</taxon>
        <taxon>Ascomycota</taxon>
        <taxon>Pezizomycotina</taxon>
        <taxon>Sordariomycetes</taxon>
        <taxon>Sordariomycetidae</taxon>
        <taxon>Sordariales</taxon>
        <taxon>Chaetomiaceae</taxon>
        <taxon>Chaetomium</taxon>
    </lineage>
</organism>
<dbReference type="Proteomes" id="UP001273166">
    <property type="component" value="Unassembled WGS sequence"/>
</dbReference>
<accession>A0AAJ0GVX3</accession>
<dbReference type="CDD" id="cd00067">
    <property type="entry name" value="GAL4"/>
    <property type="match status" value="1"/>
</dbReference>
<evidence type="ECO:0000256" key="6">
    <source>
        <dbReference type="ARBA" id="ARBA00023242"/>
    </source>
</evidence>
<proteinExistence type="predicted"/>
<feature type="domain" description="Zn(2)-C6 fungal-type" evidence="8">
    <location>
        <begin position="108"/>
        <end position="138"/>
    </location>
</feature>
<protein>
    <recommendedName>
        <fullName evidence="8">Zn(2)-C6 fungal-type domain-containing protein</fullName>
    </recommendedName>
</protein>
<name>A0AAJ0GVX3_9PEZI</name>
<dbReference type="SMART" id="SM00066">
    <property type="entry name" value="GAL4"/>
    <property type="match status" value="1"/>
</dbReference>
<keyword evidence="2" id="KW-0862">Zinc</keyword>
<dbReference type="InterPro" id="IPR001138">
    <property type="entry name" value="Zn2Cys6_DnaBD"/>
</dbReference>
<feature type="compositionally biased region" description="Polar residues" evidence="7">
    <location>
        <begin position="223"/>
        <end position="250"/>
    </location>
</feature>
<evidence type="ECO:0000256" key="1">
    <source>
        <dbReference type="ARBA" id="ARBA00004123"/>
    </source>
</evidence>
<keyword evidence="10" id="KW-1185">Reference proteome</keyword>
<feature type="compositionally biased region" description="Basic and acidic residues" evidence="7">
    <location>
        <begin position="738"/>
        <end position="751"/>
    </location>
</feature>
<dbReference type="GO" id="GO:0000976">
    <property type="term" value="F:transcription cis-regulatory region binding"/>
    <property type="evidence" value="ECO:0007669"/>
    <property type="project" value="TreeGrafter"/>
</dbReference>
<dbReference type="Pfam" id="PF11951">
    <property type="entry name" value="Fungal_trans_2"/>
    <property type="match status" value="1"/>
</dbReference>
<evidence type="ECO:0000256" key="4">
    <source>
        <dbReference type="ARBA" id="ARBA00023125"/>
    </source>
</evidence>
<keyword evidence="3" id="KW-0805">Transcription regulation</keyword>
<evidence type="ECO:0000256" key="7">
    <source>
        <dbReference type="SAM" id="MobiDB-lite"/>
    </source>
</evidence>
<reference evidence="9" key="1">
    <citation type="journal article" date="2023" name="Mol. Phylogenet. Evol.">
        <title>Genome-scale phylogeny and comparative genomics of the fungal order Sordariales.</title>
        <authorList>
            <person name="Hensen N."/>
            <person name="Bonometti L."/>
            <person name="Westerberg I."/>
            <person name="Brannstrom I.O."/>
            <person name="Guillou S."/>
            <person name="Cros-Aarteil S."/>
            <person name="Calhoun S."/>
            <person name="Haridas S."/>
            <person name="Kuo A."/>
            <person name="Mondo S."/>
            <person name="Pangilinan J."/>
            <person name="Riley R."/>
            <person name="LaButti K."/>
            <person name="Andreopoulos B."/>
            <person name="Lipzen A."/>
            <person name="Chen C."/>
            <person name="Yan M."/>
            <person name="Daum C."/>
            <person name="Ng V."/>
            <person name="Clum A."/>
            <person name="Steindorff A."/>
            <person name="Ohm R.A."/>
            <person name="Martin F."/>
            <person name="Silar P."/>
            <person name="Natvig D.O."/>
            <person name="Lalanne C."/>
            <person name="Gautier V."/>
            <person name="Ament-Velasquez S.L."/>
            <person name="Kruys A."/>
            <person name="Hutchinson M.I."/>
            <person name="Powell A.J."/>
            <person name="Barry K."/>
            <person name="Miller A.N."/>
            <person name="Grigoriev I.V."/>
            <person name="Debuchy R."/>
            <person name="Gladieux P."/>
            <person name="Hiltunen Thoren M."/>
            <person name="Johannesson H."/>
        </authorList>
    </citation>
    <scope>NUCLEOTIDE SEQUENCE</scope>
    <source>
        <strain evidence="9">CBS 333.67</strain>
    </source>
</reference>
<feature type="compositionally biased region" description="Low complexity" evidence="7">
    <location>
        <begin position="146"/>
        <end position="162"/>
    </location>
</feature>
<evidence type="ECO:0000256" key="2">
    <source>
        <dbReference type="ARBA" id="ARBA00022833"/>
    </source>
</evidence>
<dbReference type="RefSeq" id="XP_062722829.1">
    <property type="nucleotide sequence ID" value="XM_062862130.1"/>
</dbReference>
<sequence>MVWAGNGIRRQDIPTASVSASAMGDYYQHFLSSMMGVGGQPYAGHPGQMPQPPVVPMGASSAPSPYQSLGYFTGFPEPIMFNAPKAQRSRRKSAPGLDHIKHRRTRSGCYTCRSRRVKCDETHPICERCRKGKRECVYPEPPQPKGSRQSPGPSRQPSPSSSRGDDDDEVEHDTKLDPIMDEDEDEPGSATSQTSMPTFPLRRSSTTSSFGRQRAVAGHRQGSETPSFEGNKSSSPALSSGTTTRTQTPSGGLHCPDAAASITPPARPDWTFLPHELQFYLNYFYDNISHYHYCMVNDADDFFRTVLIGLALRNDALLYGVVGFSAYHHALNNPNGRINDFLQYYSHSVTLLLECLKKEEKYSIGTLLTILQLATIELLTARLAGREKKEYLGDWVNLMGHQKAAFEVLTHNFTAQSIMQTPLGRVALMWYARFDIFIGIMGSFGTSLSREWYLASAEYYEARAAAEPHNVGWKIEACSARVRLNSMEMCLLFAKGAKREVTEEEYGAEHRKLSAVWDSWKDSWDPALTDAAFLVTEFPGGQTPDPNDIVSPFAPGVLFRPPLFASTLMKCEYHSIALMHASQTAGKLTDDDRARLMEHAYAVCQISETVEQWPDSPPGSLILLHSCLAIAALYLPQDARHHMWVRRKLALFETKGYISPVTMRTRMAQLFGDESCLRWWLPDDEGFTPLLQNIRAIADERNAMALSTQQESLTQIRHVFSRMQIGPEEAPAPAQGDDAARTGGKDDPTMG</sequence>
<feature type="compositionally biased region" description="Polar residues" evidence="7">
    <location>
        <begin position="189"/>
        <end position="211"/>
    </location>
</feature>
<dbReference type="Pfam" id="PF00172">
    <property type="entry name" value="Zn_clus"/>
    <property type="match status" value="1"/>
</dbReference>
<comment type="caution">
    <text evidence="9">The sequence shown here is derived from an EMBL/GenBank/DDBJ whole genome shotgun (WGS) entry which is preliminary data.</text>
</comment>
<keyword evidence="4" id="KW-0238">DNA-binding</keyword>
<dbReference type="GO" id="GO:0000981">
    <property type="term" value="F:DNA-binding transcription factor activity, RNA polymerase II-specific"/>
    <property type="evidence" value="ECO:0007669"/>
    <property type="project" value="InterPro"/>
</dbReference>
<dbReference type="GO" id="GO:0045944">
    <property type="term" value="P:positive regulation of transcription by RNA polymerase II"/>
    <property type="evidence" value="ECO:0007669"/>
    <property type="project" value="TreeGrafter"/>
</dbReference>
<dbReference type="PROSITE" id="PS50048">
    <property type="entry name" value="ZN2_CY6_FUNGAL_2"/>
    <property type="match status" value="1"/>
</dbReference>
<dbReference type="InterPro" id="IPR021858">
    <property type="entry name" value="Fun_TF"/>
</dbReference>
<dbReference type="Gene3D" id="4.10.240.10">
    <property type="entry name" value="Zn(2)-C6 fungal-type DNA-binding domain"/>
    <property type="match status" value="1"/>
</dbReference>
<dbReference type="GO" id="GO:0008270">
    <property type="term" value="F:zinc ion binding"/>
    <property type="evidence" value="ECO:0007669"/>
    <property type="project" value="InterPro"/>
</dbReference>
<reference evidence="9" key="2">
    <citation type="submission" date="2023-06" db="EMBL/GenBank/DDBJ databases">
        <authorList>
            <consortium name="Lawrence Berkeley National Laboratory"/>
            <person name="Mondo S.J."/>
            <person name="Hensen N."/>
            <person name="Bonometti L."/>
            <person name="Westerberg I."/>
            <person name="Brannstrom I.O."/>
            <person name="Guillou S."/>
            <person name="Cros-Aarteil S."/>
            <person name="Calhoun S."/>
            <person name="Haridas S."/>
            <person name="Kuo A."/>
            <person name="Pangilinan J."/>
            <person name="Riley R."/>
            <person name="Labutti K."/>
            <person name="Andreopoulos B."/>
            <person name="Lipzen A."/>
            <person name="Chen C."/>
            <person name="Yanf M."/>
            <person name="Daum C."/>
            <person name="Ng V."/>
            <person name="Clum A."/>
            <person name="Steindorff A."/>
            <person name="Ohm R."/>
            <person name="Martin F."/>
            <person name="Silar P."/>
            <person name="Natvig D."/>
            <person name="Lalanne C."/>
            <person name="Gautier V."/>
            <person name="Ament-Velasquez S.L."/>
            <person name="Kruys A."/>
            <person name="Hutchinson M.I."/>
            <person name="Powell A.J."/>
            <person name="Barry K."/>
            <person name="Miller A.N."/>
            <person name="Grigoriev I.V."/>
            <person name="Debuchy R."/>
            <person name="Gladieux P."/>
            <person name="Thoren M.H."/>
            <person name="Johannesson H."/>
        </authorList>
    </citation>
    <scope>NUCLEOTIDE SEQUENCE</scope>
    <source>
        <strain evidence="9">CBS 333.67</strain>
    </source>
</reference>
<keyword evidence="6" id="KW-0539">Nucleus</keyword>
<dbReference type="InterPro" id="IPR036864">
    <property type="entry name" value="Zn2-C6_fun-type_DNA-bd_sf"/>
</dbReference>
<evidence type="ECO:0000256" key="5">
    <source>
        <dbReference type="ARBA" id="ARBA00023163"/>
    </source>
</evidence>
<dbReference type="PANTHER" id="PTHR37534:SF10">
    <property type="entry name" value="ZN(II)2CYS6 TRANSCRIPTION FACTOR (EUROFUNG)"/>
    <property type="match status" value="1"/>
</dbReference>
<comment type="subcellular location">
    <subcellularLocation>
        <location evidence="1">Nucleus</location>
    </subcellularLocation>
</comment>
<dbReference type="GO" id="GO:0005634">
    <property type="term" value="C:nucleus"/>
    <property type="evidence" value="ECO:0007669"/>
    <property type="project" value="UniProtKB-SubCell"/>
</dbReference>
<feature type="region of interest" description="Disordered" evidence="7">
    <location>
        <begin position="135"/>
        <end position="260"/>
    </location>
</feature>
<dbReference type="PROSITE" id="PS00463">
    <property type="entry name" value="ZN2_CY6_FUNGAL_1"/>
    <property type="match status" value="1"/>
</dbReference>
<evidence type="ECO:0000313" key="9">
    <source>
        <dbReference type="EMBL" id="KAK3307049.1"/>
    </source>
</evidence>
<gene>
    <name evidence="9" type="ORF">B0T15DRAFT_163024</name>
</gene>
<dbReference type="PANTHER" id="PTHR37534">
    <property type="entry name" value="TRANSCRIPTIONAL ACTIVATOR PROTEIN UGA3"/>
    <property type="match status" value="1"/>
</dbReference>
<dbReference type="SUPFAM" id="SSF57701">
    <property type="entry name" value="Zn2/Cys6 DNA-binding domain"/>
    <property type="match status" value="1"/>
</dbReference>
<evidence type="ECO:0000313" key="10">
    <source>
        <dbReference type="Proteomes" id="UP001273166"/>
    </source>
</evidence>